<name>A0A4Q2U030_9HYPH</name>
<dbReference type="EMBL" id="QYBB01000084">
    <property type="protein sequence ID" value="RYC28968.1"/>
    <property type="molecule type" value="Genomic_DNA"/>
</dbReference>
<dbReference type="Proteomes" id="UP000290759">
    <property type="component" value="Unassembled WGS sequence"/>
</dbReference>
<organism evidence="1 2">
    <name type="scientific">Lichenibacterium minor</name>
    <dbReference type="NCBI Taxonomy" id="2316528"/>
    <lineage>
        <taxon>Bacteria</taxon>
        <taxon>Pseudomonadati</taxon>
        <taxon>Pseudomonadota</taxon>
        <taxon>Alphaproteobacteria</taxon>
        <taxon>Hyphomicrobiales</taxon>
        <taxon>Lichenihabitantaceae</taxon>
        <taxon>Lichenibacterium</taxon>
    </lineage>
</organism>
<keyword evidence="2" id="KW-1185">Reference proteome</keyword>
<protein>
    <recommendedName>
        <fullName evidence="3">HNH domain-containing protein</fullName>
    </recommendedName>
</protein>
<evidence type="ECO:0000313" key="2">
    <source>
        <dbReference type="Proteomes" id="UP000290759"/>
    </source>
</evidence>
<reference evidence="1 2" key="1">
    <citation type="submission" date="2018-12" db="EMBL/GenBank/DDBJ databases">
        <authorList>
            <person name="Grouzdev D.S."/>
            <person name="Krutkina M.S."/>
        </authorList>
    </citation>
    <scope>NUCLEOTIDE SEQUENCE [LARGE SCALE GENOMIC DNA]</scope>
    <source>
        <strain evidence="1 2">RmlP026</strain>
    </source>
</reference>
<evidence type="ECO:0008006" key="3">
    <source>
        <dbReference type="Google" id="ProtNLM"/>
    </source>
</evidence>
<evidence type="ECO:0000313" key="1">
    <source>
        <dbReference type="EMBL" id="RYC28968.1"/>
    </source>
</evidence>
<comment type="caution">
    <text evidence="1">The sequence shown here is derived from an EMBL/GenBank/DDBJ whole genome shotgun (WGS) entry which is preliminary data.</text>
</comment>
<proteinExistence type="predicted"/>
<dbReference type="OrthoDB" id="7066992at2"/>
<dbReference type="AlphaFoldDB" id="A0A4Q2U030"/>
<gene>
    <name evidence="1" type="ORF">D3273_26460</name>
</gene>
<reference evidence="1 2" key="2">
    <citation type="submission" date="2019-02" db="EMBL/GenBank/DDBJ databases">
        <title>'Lichenibacterium ramalinii' gen. nov. sp. nov., 'Lichenibacterium minor' gen. nov. sp. nov.</title>
        <authorList>
            <person name="Pankratov T."/>
        </authorList>
    </citation>
    <scope>NUCLEOTIDE SEQUENCE [LARGE SCALE GENOMIC DNA]</scope>
    <source>
        <strain evidence="1 2">RmlP026</strain>
    </source>
</reference>
<sequence length="64" mass="7318">MPRTRVFLSTCHLDHDSQSNAADNLAALCQRCHFLHDAPEHRKRRAVTVRARRACGDLFEGPYV</sequence>
<accession>A0A4Q2U030</accession>